<comment type="caution">
    <text evidence="2">The sequence shown here is derived from an EMBL/GenBank/DDBJ whole genome shotgun (WGS) entry which is preliminary data.</text>
</comment>
<dbReference type="PROSITE" id="PS51257">
    <property type="entry name" value="PROKAR_LIPOPROTEIN"/>
    <property type="match status" value="1"/>
</dbReference>
<keyword evidence="6" id="KW-1185">Reference proteome</keyword>
<dbReference type="STRING" id="504487.JCM19538_1282"/>
<dbReference type="Proteomes" id="UP000029646">
    <property type="component" value="Unassembled WGS sequence"/>
</dbReference>
<gene>
    <name evidence="4" type="ORF">CLV33_11643</name>
    <name evidence="1" type="ORF">JCM19301_2883</name>
    <name evidence="2" type="ORF">JCM19302_2105</name>
    <name evidence="3" type="ORF">JCM19538_1282</name>
</gene>
<dbReference type="EMBL" id="BBNR01000014">
    <property type="protein sequence ID" value="GAL67971.1"/>
    <property type="molecule type" value="Genomic_DNA"/>
</dbReference>
<dbReference type="Proteomes" id="UP000029641">
    <property type="component" value="Unassembled WGS sequence"/>
</dbReference>
<evidence type="ECO:0000313" key="5">
    <source>
        <dbReference type="Proteomes" id="UP000029646"/>
    </source>
</evidence>
<evidence type="ECO:0000313" key="7">
    <source>
        <dbReference type="Proteomes" id="UP000251545"/>
    </source>
</evidence>
<evidence type="ECO:0000313" key="3">
    <source>
        <dbReference type="EMBL" id="GAL89288.1"/>
    </source>
</evidence>
<dbReference type="eggNOG" id="ENOG5032RBD">
    <property type="taxonomic scope" value="Bacteria"/>
</dbReference>
<reference evidence="4 7" key="2">
    <citation type="submission" date="2018-02" db="EMBL/GenBank/DDBJ databases">
        <title>Genomic Encyclopedia of Archaeal and Bacterial Type Strains, Phase II (KMG-II): from individual species to whole genera.</title>
        <authorList>
            <person name="Goeker M."/>
        </authorList>
    </citation>
    <scope>NUCLEOTIDE SEQUENCE [LARGE SCALE GENOMIC DNA]</scope>
    <source>
        <strain evidence="4 7">DSM 21165</strain>
    </source>
</reference>
<evidence type="ECO:0000313" key="4">
    <source>
        <dbReference type="EMBL" id="PQV44925.1"/>
    </source>
</evidence>
<reference evidence="6" key="1">
    <citation type="journal article" date="2014" name="Genome Announc.">
        <title>Draft Genome Sequence of Marine Flavobacterium Jejuia pallidilutea Strain 11shimoA1 and Pigmentation Mutants.</title>
        <authorList>
            <person name="Takatani N."/>
            <person name="Nakanishi M."/>
            <person name="Meirelles P."/>
            <person name="Mino S."/>
            <person name="Suda W."/>
            <person name="Oshima K."/>
            <person name="Hattori M."/>
            <person name="Ohkuma M."/>
            <person name="Hosokawa M."/>
            <person name="Miyashita K."/>
            <person name="Thompson F.L."/>
            <person name="Niwa A."/>
            <person name="Sawabe T."/>
            <person name="Sawabe T."/>
        </authorList>
    </citation>
    <scope>NUCLEOTIDE SEQUENCE [LARGE SCALE GENOMIC DNA]</scope>
    <source>
        <strain evidence="6">JCM 19538</strain>
    </source>
</reference>
<dbReference type="Proteomes" id="UP000030184">
    <property type="component" value="Unassembled WGS sequence"/>
</dbReference>
<evidence type="ECO:0000313" key="2">
    <source>
        <dbReference type="EMBL" id="GAL72188.1"/>
    </source>
</evidence>
<proteinExistence type="predicted"/>
<dbReference type="EMBL" id="BBNY01000008">
    <property type="protein sequence ID" value="GAL89288.1"/>
    <property type="molecule type" value="Genomic_DNA"/>
</dbReference>
<evidence type="ECO:0008006" key="8">
    <source>
        <dbReference type="Google" id="ProtNLM"/>
    </source>
</evidence>
<dbReference type="RefSeq" id="WP_052415065.1">
    <property type="nucleotide sequence ID" value="NZ_BBNY01000008.1"/>
</dbReference>
<dbReference type="OrthoDB" id="1121874at2"/>
<dbReference type="AlphaFoldDB" id="A0A090W7I8"/>
<evidence type="ECO:0000313" key="6">
    <source>
        <dbReference type="Proteomes" id="UP000030184"/>
    </source>
</evidence>
<evidence type="ECO:0000313" key="1">
    <source>
        <dbReference type="EMBL" id="GAL67971.1"/>
    </source>
</evidence>
<protein>
    <recommendedName>
        <fullName evidence="8">Lipoprotein</fullName>
    </recommendedName>
</protein>
<dbReference type="Proteomes" id="UP000251545">
    <property type="component" value="Unassembled WGS sequence"/>
</dbReference>
<accession>A0A090W7I8</accession>
<sequence length="196" mass="23100">MNKTTVLLLLTIGIISCKTSEKEFDKLEIAKNYFVALDASNSSKMKDLLSDSLITTIPKYEYEVRYSKNDYVGNWLKWDSVFEPTYKVLEMNLENETLKAKVSKTDKRILFFMHKPFLTNYIIRFQNDKIASIEEEYLNFDESTWGKNRSELLNWTKENHPELNLDRFINIQTESGGKKLLKAIELYKDQKQRATQ</sequence>
<dbReference type="EMBL" id="PVEO01000016">
    <property type="protein sequence ID" value="PQV44925.1"/>
    <property type="molecule type" value="Genomic_DNA"/>
</dbReference>
<organism evidence="2 5">
    <name type="scientific">Jejuia pallidilutea</name>
    <dbReference type="NCBI Taxonomy" id="504487"/>
    <lineage>
        <taxon>Bacteria</taxon>
        <taxon>Pseudomonadati</taxon>
        <taxon>Bacteroidota</taxon>
        <taxon>Flavobacteriia</taxon>
        <taxon>Flavobacteriales</taxon>
        <taxon>Flavobacteriaceae</taxon>
        <taxon>Jejuia</taxon>
    </lineage>
</organism>
<dbReference type="EMBL" id="BBNS01000021">
    <property type="protein sequence ID" value="GAL72188.1"/>
    <property type="molecule type" value="Genomic_DNA"/>
</dbReference>
<name>A0A090W7I8_9FLAO</name>